<dbReference type="InterPro" id="IPR011877">
    <property type="entry name" value="Ribokinase"/>
</dbReference>
<keyword evidence="8 9" id="KW-0119">Carbohydrate metabolism</keyword>
<proteinExistence type="inferred from homology"/>
<evidence type="ECO:0000256" key="3">
    <source>
        <dbReference type="ARBA" id="ARBA00022741"/>
    </source>
</evidence>
<comment type="similarity">
    <text evidence="9">Belongs to the carbohydrate kinase PfkB family. Ribokinase subfamily.</text>
</comment>
<sequence length="320" mass="32423">MTSLSHKTGVAVLGIYVADLAFRAPGMPGLGQTIAGTGFAMGPGGKGSNQAVAAARVGAPVRFISAIGKDSFGDFALSLWRQETIAPHVRVIEDAPTGAAFIYVNDASGDNAIIVVPGAASQLSTQDVEREHQAIEAASVFVTQLEQPPEAALTGLQIARAAGTTTVFNPAPALDFPPQIYGLCDFITPNEHEAALLTGIEIHTVDDARRAADVLLERGVGCALITLGAQGALLHSRAQSLHLPALCAGTVVETAGAGDAFNGAFAAGLAEGMSAEQAARLATAVAAISVTRAGTAPSMPSRQEALALLQANAGALAQAQ</sequence>
<feature type="binding site" evidence="9">
    <location>
        <position position="190"/>
    </location>
    <ligand>
        <name>ATP</name>
        <dbReference type="ChEBI" id="CHEBI:30616"/>
    </ligand>
</feature>
<comment type="cofactor">
    <cofactor evidence="9">
        <name>Mg(2+)</name>
        <dbReference type="ChEBI" id="CHEBI:18420"/>
    </cofactor>
    <text evidence="9">Requires a divalent cation, most likely magnesium in vivo, as an electrophilic catalyst to aid phosphoryl group transfer. It is the chelate of the metal and the nucleotide that is the actual substrate.</text>
</comment>
<dbReference type="InterPro" id="IPR002139">
    <property type="entry name" value="Ribo/fructo_kinase"/>
</dbReference>
<feature type="binding site" evidence="9">
    <location>
        <position position="259"/>
    </location>
    <ligand>
        <name>substrate</name>
    </ligand>
</feature>
<reference evidence="12 13" key="1">
    <citation type="journal article" date="2010" name="Int. J. Syst. Evol. Microbiol.">
        <title>Reclassification of Herbaspirillum putei as a later heterotypic synonym of Herbaspirillum huttiense, with the description of H. huttiense subsp. huttiense subsp. nov. and H. huttiense subsp. putei subsp. nov., comb. nov., and description of Herbaspirillum aquaticum sp. nov.</title>
        <authorList>
            <person name="Dobritsa A.P."/>
            <person name="Reddy M.C."/>
            <person name="Samadpour M."/>
        </authorList>
    </citation>
    <scope>NUCLEOTIDE SEQUENCE [LARGE SCALE GENOMIC DNA]</scope>
    <source>
        <strain evidence="12 13">IEH 4430</strain>
    </source>
</reference>
<comment type="subcellular location">
    <subcellularLocation>
        <location evidence="9">Cytoplasm</location>
    </subcellularLocation>
</comment>
<feature type="binding site" evidence="9">
    <location>
        <begin position="45"/>
        <end position="49"/>
    </location>
    <ligand>
        <name>substrate</name>
    </ligand>
</feature>
<keyword evidence="2 9" id="KW-0479">Metal-binding</keyword>
<comment type="pathway">
    <text evidence="9">Carbohydrate metabolism; D-ribose degradation; D-ribose 5-phosphate from beta-D-ribopyranose: step 2/2.</text>
</comment>
<evidence type="ECO:0000259" key="11">
    <source>
        <dbReference type="Pfam" id="PF00294"/>
    </source>
</evidence>
<feature type="active site" description="Proton acceptor" evidence="9">
    <location>
        <position position="259"/>
    </location>
</feature>
<name>A0A225SUS1_9BURK</name>
<feature type="binding site" evidence="9">
    <location>
        <begin position="258"/>
        <end position="259"/>
    </location>
    <ligand>
        <name>ATP</name>
        <dbReference type="ChEBI" id="CHEBI:30616"/>
    </ligand>
</feature>
<dbReference type="Proteomes" id="UP000214747">
    <property type="component" value="Unassembled WGS sequence"/>
</dbReference>
<accession>A0A225SUS1</accession>
<evidence type="ECO:0000256" key="4">
    <source>
        <dbReference type="ARBA" id="ARBA00022777"/>
    </source>
</evidence>
<keyword evidence="7 9" id="KW-0630">Potassium</keyword>
<evidence type="ECO:0000256" key="8">
    <source>
        <dbReference type="ARBA" id="ARBA00023277"/>
    </source>
</evidence>
<dbReference type="GO" id="GO:0046872">
    <property type="term" value="F:metal ion binding"/>
    <property type="evidence" value="ECO:0007669"/>
    <property type="project" value="UniProtKB-KW"/>
</dbReference>
<evidence type="ECO:0000313" key="13">
    <source>
        <dbReference type="Proteomes" id="UP000214747"/>
    </source>
</evidence>
<comment type="caution">
    <text evidence="12">The sequence shown here is derived from an EMBL/GenBank/DDBJ whole genome shotgun (WGS) entry which is preliminary data.</text>
</comment>
<gene>
    <name evidence="9 12" type="primary">rbsK</name>
    <name evidence="12" type="ORF">CEJ45_12180</name>
</gene>
<dbReference type="HAMAP" id="MF_01987">
    <property type="entry name" value="Ribokinase"/>
    <property type="match status" value="1"/>
</dbReference>
<keyword evidence="5 9" id="KW-0067">ATP-binding</keyword>
<keyword evidence="6 9" id="KW-0460">Magnesium</keyword>
<dbReference type="InterPro" id="IPR011611">
    <property type="entry name" value="PfkB_dom"/>
</dbReference>
<dbReference type="GO" id="GO:0004747">
    <property type="term" value="F:ribokinase activity"/>
    <property type="evidence" value="ECO:0007669"/>
    <property type="project" value="UniProtKB-UniRule"/>
</dbReference>
<feature type="binding site" evidence="9">
    <location>
        <begin position="17"/>
        <end position="19"/>
    </location>
    <ligand>
        <name>substrate</name>
    </ligand>
</feature>
<comment type="activity regulation">
    <text evidence="9">Activated by a monovalent cation that binds near, but not in, the active site. The most likely occupant of the site in vivo is potassium. Ion binding induces a conformational change that may alter substrate affinity.</text>
</comment>
<dbReference type="Gene3D" id="3.40.1190.20">
    <property type="match status" value="1"/>
</dbReference>
<dbReference type="EMBL" id="NJGV01000009">
    <property type="protein sequence ID" value="OWY34592.1"/>
    <property type="molecule type" value="Genomic_DNA"/>
</dbReference>
<dbReference type="PANTHER" id="PTHR10584">
    <property type="entry name" value="SUGAR KINASE"/>
    <property type="match status" value="1"/>
</dbReference>
<keyword evidence="9" id="KW-0963">Cytoplasm</keyword>
<dbReference type="SUPFAM" id="SSF53613">
    <property type="entry name" value="Ribokinase-like"/>
    <property type="match status" value="1"/>
</dbReference>
<keyword evidence="3 9" id="KW-0547">Nucleotide-binding</keyword>
<evidence type="ECO:0000256" key="9">
    <source>
        <dbReference type="HAMAP-Rule" id="MF_01987"/>
    </source>
</evidence>
<evidence type="ECO:0000256" key="5">
    <source>
        <dbReference type="ARBA" id="ARBA00022840"/>
    </source>
</evidence>
<feature type="binding site" evidence="9">
    <location>
        <position position="146"/>
    </location>
    <ligand>
        <name>substrate</name>
    </ligand>
</feature>
<keyword evidence="1 9" id="KW-0808">Transferase</keyword>
<comment type="subunit">
    <text evidence="9">Homodimer.</text>
</comment>
<evidence type="ECO:0000256" key="7">
    <source>
        <dbReference type="ARBA" id="ARBA00022958"/>
    </source>
</evidence>
<organism evidence="12 13">
    <name type="scientific">Herbaspirillum aquaticum</name>
    <dbReference type="NCBI Taxonomy" id="568783"/>
    <lineage>
        <taxon>Bacteria</taxon>
        <taxon>Pseudomonadati</taxon>
        <taxon>Pseudomonadota</taxon>
        <taxon>Betaproteobacteria</taxon>
        <taxon>Burkholderiales</taxon>
        <taxon>Oxalobacteraceae</taxon>
        <taxon>Herbaspirillum</taxon>
    </lineage>
</organism>
<feature type="binding site" evidence="9">
    <location>
        <position position="289"/>
    </location>
    <ligand>
        <name>K(+)</name>
        <dbReference type="ChEBI" id="CHEBI:29103"/>
    </ligand>
</feature>
<dbReference type="NCBIfam" id="TIGR02152">
    <property type="entry name" value="D_ribokin_bact"/>
    <property type="match status" value="1"/>
</dbReference>
<evidence type="ECO:0000256" key="2">
    <source>
        <dbReference type="ARBA" id="ARBA00022723"/>
    </source>
</evidence>
<feature type="binding site" evidence="9">
    <location>
        <position position="255"/>
    </location>
    <ligand>
        <name>K(+)</name>
        <dbReference type="ChEBI" id="CHEBI:29103"/>
    </ligand>
</feature>
<dbReference type="Pfam" id="PF00294">
    <property type="entry name" value="PfkB"/>
    <property type="match status" value="1"/>
</dbReference>
<dbReference type="GO" id="GO:0005524">
    <property type="term" value="F:ATP binding"/>
    <property type="evidence" value="ECO:0007669"/>
    <property type="project" value="UniProtKB-UniRule"/>
</dbReference>
<dbReference type="AlphaFoldDB" id="A0A225SUS1"/>
<dbReference type="InterPro" id="IPR029056">
    <property type="entry name" value="Ribokinase-like"/>
</dbReference>
<dbReference type="EC" id="2.7.1.15" evidence="9 10"/>
<feature type="binding site" evidence="9">
    <location>
        <position position="298"/>
    </location>
    <ligand>
        <name>K(+)</name>
        <dbReference type="ChEBI" id="CHEBI:29103"/>
    </ligand>
</feature>
<comment type="function">
    <text evidence="9">Catalyzes the phosphorylation of ribose at O-5 in a reaction requiring ATP and magnesium. The resulting D-ribose-5-phosphate can then be used either for sythesis of nucleotides, histidine, and tryptophan, or as a component of the pentose phosphate pathway.</text>
</comment>
<keyword evidence="4 9" id="KW-0418">Kinase</keyword>
<evidence type="ECO:0000256" key="10">
    <source>
        <dbReference type="NCBIfam" id="TIGR02152"/>
    </source>
</evidence>
<comment type="catalytic activity">
    <reaction evidence="9">
        <text>D-ribose + ATP = D-ribose 5-phosphate + ADP + H(+)</text>
        <dbReference type="Rhea" id="RHEA:13697"/>
        <dbReference type="ChEBI" id="CHEBI:15378"/>
        <dbReference type="ChEBI" id="CHEBI:30616"/>
        <dbReference type="ChEBI" id="CHEBI:47013"/>
        <dbReference type="ChEBI" id="CHEBI:78346"/>
        <dbReference type="ChEBI" id="CHEBI:456216"/>
        <dbReference type="EC" id="2.7.1.15"/>
    </reaction>
</comment>
<evidence type="ECO:0000256" key="6">
    <source>
        <dbReference type="ARBA" id="ARBA00022842"/>
    </source>
</evidence>
<dbReference type="PRINTS" id="PR00990">
    <property type="entry name" value="RIBOKINASE"/>
</dbReference>
<dbReference type="UniPathway" id="UPA00916">
    <property type="reaction ID" value="UER00889"/>
</dbReference>
<evidence type="ECO:0000313" key="12">
    <source>
        <dbReference type="EMBL" id="OWY34592.1"/>
    </source>
</evidence>
<dbReference type="PANTHER" id="PTHR10584:SF166">
    <property type="entry name" value="RIBOKINASE"/>
    <property type="match status" value="1"/>
</dbReference>
<feature type="binding site" evidence="9">
    <location>
        <begin position="226"/>
        <end position="231"/>
    </location>
    <ligand>
        <name>ATP</name>
        <dbReference type="ChEBI" id="CHEBI:30616"/>
    </ligand>
</feature>
<dbReference type="CDD" id="cd01174">
    <property type="entry name" value="ribokinase"/>
    <property type="match status" value="1"/>
</dbReference>
<feature type="binding site" evidence="9">
    <location>
        <position position="292"/>
    </location>
    <ligand>
        <name>K(+)</name>
        <dbReference type="ChEBI" id="CHEBI:29103"/>
    </ligand>
</feature>
<dbReference type="GO" id="GO:0005829">
    <property type="term" value="C:cytosol"/>
    <property type="evidence" value="ECO:0007669"/>
    <property type="project" value="TreeGrafter"/>
</dbReference>
<dbReference type="GO" id="GO:0019303">
    <property type="term" value="P:D-ribose catabolic process"/>
    <property type="evidence" value="ECO:0007669"/>
    <property type="project" value="UniProtKB-UniRule"/>
</dbReference>
<comment type="caution">
    <text evidence="9">Lacks conserved residue(s) required for the propagation of feature annotation.</text>
</comment>
<dbReference type="RefSeq" id="WP_088755368.1">
    <property type="nucleotide sequence ID" value="NZ_JARJFG010000028.1"/>
</dbReference>
<protein>
    <recommendedName>
        <fullName evidence="9 10">Ribokinase</fullName>
        <shortName evidence="9">RK</shortName>
        <ecNumber evidence="9 10">2.7.1.15</ecNumber>
    </recommendedName>
</protein>
<feature type="domain" description="Carbohydrate kinase PfkB" evidence="11">
    <location>
        <begin position="8"/>
        <end position="301"/>
    </location>
</feature>
<evidence type="ECO:0000256" key="1">
    <source>
        <dbReference type="ARBA" id="ARBA00022679"/>
    </source>
</evidence>
<feature type="binding site" evidence="9">
    <location>
        <position position="294"/>
    </location>
    <ligand>
        <name>K(+)</name>
        <dbReference type="ChEBI" id="CHEBI:29103"/>
    </ligand>
</feature>
<keyword evidence="13" id="KW-1185">Reference proteome</keyword>